<accession>A0AAV5LLZ4</accession>
<reference evidence="2 3" key="1">
    <citation type="journal article" date="2021" name="Commun. Biol.">
        <title>The genome of Shorea leprosula (Dipterocarpaceae) highlights the ecological relevance of drought in aseasonal tropical rainforests.</title>
        <authorList>
            <person name="Ng K.K.S."/>
            <person name="Kobayashi M.J."/>
            <person name="Fawcett J.A."/>
            <person name="Hatakeyama M."/>
            <person name="Paape T."/>
            <person name="Ng C.H."/>
            <person name="Ang C.C."/>
            <person name="Tnah L.H."/>
            <person name="Lee C.T."/>
            <person name="Nishiyama T."/>
            <person name="Sese J."/>
            <person name="O'Brien M.J."/>
            <person name="Copetti D."/>
            <person name="Mohd Noor M.I."/>
            <person name="Ong R.C."/>
            <person name="Putra M."/>
            <person name="Sireger I.Z."/>
            <person name="Indrioko S."/>
            <person name="Kosugi Y."/>
            <person name="Izuno A."/>
            <person name="Isagi Y."/>
            <person name="Lee S.L."/>
            <person name="Shimizu K.K."/>
        </authorList>
    </citation>
    <scope>NUCLEOTIDE SEQUENCE [LARGE SCALE GENOMIC DNA]</scope>
    <source>
        <strain evidence="2">214</strain>
    </source>
</reference>
<name>A0AAV5LLZ4_9ROSI</name>
<evidence type="ECO:0000313" key="3">
    <source>
        <dbReference type="Proteomes" id="UP001054252"/>
    </source>
</evidence>
<dbReference type="Proteomes" id="UP001054252">
    <property type="component" value="Unassembled WGS sequence"/>
</dbReference>
<dbReference type="AlphaFoldDB" id="A0AAV5LLZ4"/>
<evidence type="ECO:0000256" key="1">
    <source>
        <dbReference type="SAM" id="Phobius"/>
    </source>
</evidence>
<proteinExistence type="predicted"/>
<keyword evidence="1" id="KW-0472">Membrane</keyword>
<comment type="caution">
    <text evidence="2">The sequence shown here is derived from an EMBL/GenBank/DDBJ whole genome shotgun (WGS) entry which is preliminary data.</text>
</comment>
<dbReference type="EMBL" id="BPVZ01000123">
    <property type="protein sequence ID" value="GKV37527.1"/>
    <property type="molecule type" value="Genomic_DNA"/>
</dbReference>
<sequence length="114" mass="13709">MNHKIVHLYSLNMLFYIFPCVVPVPMDWELQLCQLRNPRLLPSAPSHMHSQGWRPITFARKQSRKWWASNGVMQGKPMREWKRTDDVKKFQRTQFCWVQWNPDGVLSNPTNWVQ</sequence>
<keyword evidence="1" id="KW-0812">Transmembrane</keyword>
<evidence type="ECO:0000313" key="2">
    <source>
        <dbReference type="EMBL" id="GKV37527.1"/>
    </source>
</evidence>
<keyword evidence="1" id="KW-1133">Transmembrane helix</keyword>
<keyword evidence="3" id="KW-1185">Reference proteome</keyword>
<protein>
    <submittedName>
        <fullName evidence="2">Uncharacterized protein</fullName>
    </submittedName>
</protein>
<gene>
    <name evidence="2" type="ORF">SLEP1_g45549</name>
</gene>
<organism evidence="2 3">
    <name type="scientific">Rubroshorea leprosula</name>
    <dbReference type="NCBI Taxonomy" id="152421"/>
    <lineage>
        <taxon>Eukaryota</taxon>
        <taxon>Viridiplantae</taxon>
        <taxon>Streptophyta</taxon>
        <taxon>Embryophyta</taxon>
        <taxon>Tracheophyta</taxon>
        <taxon>Spermatophyta</taxon>
        <taxon>Magnoliopsida</taxon>
        <taxon>eudicotyledons</taxon>
        <taxon>Gunneridae</taxon>
        <taxon>Pentapetalae</taxon>
        <taxon>rosids</taxon>
        <taxon>malvids</taxon>
        <taxon>Malvales</taxon>
        <taxon>Dipterocarpaceae</taxon>
        <taxon>Rubroshorea</taxon>
    </lineage>
</organism>
<feature type="transmembrane region" description="Helical" evidence="1">
    <location>
        <begin position="6"/>
        <end position="26"/>
    </location>
</feature>